<dbReference type="AlphaFoldDB" id="A0A2P2NB03"/>
<proteinExistence type="predicted"/>
<organism evidence="1">
    <name type="scientific">Rhizophora mucronata</name>
    <name type="common">Asiatic mangrove</name>
    <dbReference type="NCBI Taxonomy" id="61149"/>
    <lineage>
        <taxon>Eukaryota</taxon>
        <taxon>Viridiplantae</taxon>
        <taxon>Streptophyta</taxon>
        <taxon>Embryophyta</taxon>
        <taxon>Tracheophyta</taxon>
        <taxon>Spermatophyta</taxon>
        <taxon>Magnoliopsida</taxon>
        <taxon>eudicotyledons</taxon>
        <taxon>Gunneridae</taxon>
        <taxon>Pentapetalae</taxon>
        <taxon>rosids</taxon>
        <taxon>fabids</taxon>
        <taxon>Malpighiales</taxon>
        <taxon>Rhizophoraceae</taxon>
        <taxon>Rhizophora</taxon>
    </lineage>
</organism>
<reference evidence="1" key="1">
    <citation type="submission" date="2018-02" db="EMBL/GenBank/DDBJ databases">
        <title>Rhizophora mucronata_Transcriptome.</title>
        <authorList>
            <person name="Meera S.P."/>
            <person name="Sreeshan A."/>
            <person name="Augustine A."/>
        </authorList>
    </citation>
    <scope>NUCLEOTIDE SEQUENCE</scope>
    <source>
        <tissue evidence="1">Leaf</tissue>
    </source>
</reference>
<evidence type="ECO:0000313" key="1">
    <source>
        <dbReference type="EMBL" id="MBX39643.1"/>
    </source>
</evidence>
<sequence>MTNHDKNLSIQVVISSSYNHMPIISNKQQPLRSSRK</sequence>
<name>A0A2P2NB03_RHIMU</name>
<dbReference type="EMBL" id="GGEC01059159">
    <property type="protein sequence ID" value="MBX39643.1"/>
    <property type="molecule type" value="Transcribed_RNA"/>
</dbReference>
<protein>
    <submittedName>
        <fullName evidence="1">Uncharacterized protein</fullName>
    </submittedName>
</protein>
<accession>A0A2P2NB03</accession>